<keyword evidence="2" id="KW-1185">Reference proteome</keyword>
<dbReference type="Proteomes" id="UP001595823">
    <property type="component" value="Unassembled WGS sequence"/>
</dbReference>
<evidence type="ECO:0000313" key="2">
    <source>
        <dbReference type="Proteomes" id="UP001595823"/>
    </source>
</evidence>
<comment type="caution">
    <text evidence="1">The sequence shown here is derived from an EMBL/GenBank/DDBJ whole genome shotgun (WGS) entry which is preliminary data.</text>
</comment>
<reference evidence="2" key="1">
    <citation type="journal article" date="2019" name="Int. J. Syst. Evol. Microbiol.">
        <title>The Global Catalogue of Microorganisms (GCM) 10K type strain sequencing project: providing services to taxonomists for standard genome sequencing and annotation.</title>
        <authorList>
            <consortium name="The Broad Institute Genomics Platform"/>
            <consortium name="The Broad Institute Genome Sequencing Center for Infectious Disease"/>
            <person name="Wu L."/>
            <person name="Ma J."/>
        </authorList>
    </citation>
    <scope>NUCLEOTIDE SEQUENCE [LARGE SCALE GENOMIC DNA]</scope>
    <source>
        <strain evidence="2">IBRC-M 10908</strain>
    </source>
</reference>
<name>A0ABV8TSE5_9ACTN</name>
<accession>A0ABV8TSE5</accession>
<sequence length="158" mass="17110">MPYVLRVDEDMFKEHVSFEVSAVPWDGVPDGAEVALAGPEGVYALGKGAGGEVVVDERIDSPVAVEAPCEPGLHEVDEAWWKAVEAGVEGHGPVEDYIVNLSLPIEARSEAEAARLFWSYVRLLGPENLPLFIAPYGNELEGQAYLQGVPHEGDPEEE</sequence>
<proteinExistence type="predicted"/>
<dbReference type="EMBL" id="JBHSDK010000001">
    <property type="protein sequence ID" value="MFC4333658.1"/>
    <property type="molecule type" value="Genomic_DNA"/>
</dbReference>
<gene>
    <name evidence="1" type="ORF">ACFPET_00395</name>
</gene>
<organism evidence="1 2">
    <name type="scientific">Salininema proteolyticum</name>
    <dbReference type="NCBI Taxonomy" id="1607685"/>
    <lineage>
        <taxon>Bacteria</taxon>
        <taxon>Bacillati</taxon>
        <taxon>Actinomycetota</taxon>
        <taxon>Actinomycetes</taxon>
        <taxon>Glycomycetales</taxon>
        <taxon>Glycomycetaceae</taxon>
        <taxon>Salininema</taxon>
    </lineage>
</organism>
<evidence type="ECO:0000313" key="1">
    <source>
        <dbReference type="EMBL" id="MFC4333658.1"/>
    </source>
</evidence>
<protein>
    <recommendedName>
        <fullName evidence="3">DUF4265 domain-containing protein</fullName>
    </recommendedName>
</protein>
<evidence type="ECO:0008006" key="3">
    <source>
        <dbReference type="Google" id="ProtNLM"/>
    </source>
</evidence>
<dbReference type="RefSeq" id="WP_380617567.1">
    <property type="nucleotide sequence ID" value="NZ_JBHSDK010000001.1"/>
</dbReference>